<dbReference type="VEuPathDB" id="TrichDB:TRFO_40616"/>
<accession>A0A1J4J7B9</accession>
<dbReference type="Proteomes" id="UP000179807">
    <property type="component" value="Unassembled WGS sequence"/>
</dbReference>
<dbReference type="EMBL" id="MLAK01001435">
    <property type="protein sequence ID" value="OHS93092.1"/>
    <property type="molecule type" value="Genomic_DNA"/>
</dbReference>
<feature type="compositionally biased region" description="Acidic residues" evidence="1">
    <location>
        <begin position="50"/>
        <end position="59"/>
    </location>
</feature>
<feature type="region of interest" description="Disordered" evidence="1">
    <location>
        <begin position="1"/>
        <end position="102"/>
    </location>
</feature>
<evidence type="ECO:0000313" key="3">
    <source>
        <dbReference type="Proteomes" id="UP000179807"/>
    </source>
</evidence>
<dbReference type="AlphaFoldDB" id="A0A1J4J7B9"/>
<evidence type="ECO:0000256" key="1">
    <source>
        <dbReference type="SAM" id="MobiDB-lite"/>
    </source>
</evidence>
<feature type="compositionally biased region" description="Acidic residues" evidence="1">
    <location>
        <begin position="77"/>
        <end position="92"/>
    </location>
</feature>
<proteinExistence type="predicted"/>
<organism evidence="2 3">
    <name type="scientific">Tritrichomonas foetus</name>
    <dbReference type="NCBI Taxonomy" id="1144522"/>
    <lineage>
        <taxon>Eukaryota</taxon>
        <taxon>Metamonada</taxon>
        <taxon>Parabasalia</taxon>
        <taxon>Tritrichomonadida</taxon>
        <taxon>Tritrichomonadidae</taxon>
        <taxon>Tritrichomonas</taxon>
    </lineage>
</organism>
<sequence length="102" mass="11585">MESISSNENLPNLDNKQYQKVHAPLVNTQQSIQSGQQFHQQYNESRYDDGNEADEENDAYLESRYSDDGEEPKTCGEEEYDDEGGEELDADPSEFGVTVTKL</sequence>
<feature type="compositionally biased region" description="Basic and acidic residues" evidence="1">
    <location>
        <begin position="64"/>
        <end position="76"/>
    </location>
</feature>
<dbReference type="GeneID" id="94848016"/>
<comment type="caution">
    <text evidence="2">The sequence shown here is derived from an EMBL/GenBank/DDBJ whole genome shotgun (WGS) entry which is preliminary data.</text>
</comment>
<protein>
    <submittedName>
        <fullName evidence="2">Uncharacterized protein</fullName>
    </submittedName>
</protein>
<keyword evidence="3" id="KW-1185">Reference proteome</keyword>
<feature type="compositionally biased region" description="Polar residues" evidence="1">
    <location>
        <begin position="1"/>
        <end position="18"/>
    </location>
</feature>
<feature type="compositionally biased region" description="Low complexity" evidence="1">
    <location>
        <begin position="29"/>
        <end position="41"/>
    </location>
</feature>
<evidence type="ECO:0000313" key="2">
    <source>
        <dbReference type="EMBL" id="OHS93092.1"/>
    </source>
</evidence>
<reference evidence="2" key="1">
    <citation type="submission" date="2016-10" db="EMBL/GenBank/DDBJ databases">
        <authorList>
            <person name="Benchimol M."/>
            <person name="Almeida L.G."/>
            <person name="Vasconcelos A.T."/>
            <person name="Perreira-Neves A."/>
            <person name="Rosa I.A."/>
            <person name="Tasca T."/>
            <person name="Bogo M.R."/>
            <person name="de Souza W."/>
        </authorList>
    </citation>
    <scope>NUCLEOTIDE SEQUENCE [LARGE SCALE GENOMIC DNA]</scope>
    <source>
        <strain evidence="2">K</strain>
    </source>
</reference>
<gene>
    <name evidence="2" type="ORF">TRFO_40616</name>
</gene>
<name>A0A1J4J7B9_9EUKA</name>
<dbReference type="RefSeq" id="XP_068346229.1">
    <property type="nucleotide sequence ID" value="XM_068513312.1"/>
</dbReference>